<comment type="caution">
    <text evidence="7">The sequence shown here is derived from an EMBL/GenBank/DDBJ whole genome shotgun (WGS) entry which is preliminary data.</text>
</comment>
<dbReference type="EMBL" id="AOKY01000003">
    <property type="protein sequence ID" value="KDB28219.1"/>
    <property type="molecule type" value="Genomic_DNA"/>
</dbReference>
<accession>A0A059JKD1</accession>
<dbReference type="GO" id="GO:0005886">
    <property type="term" value="C:plasma membrane"/>
    <property type="evidence" value="ECO:0007669"/>
    <property type="project" value="TreeGrafter"/>
</dbReference>
<name>A0A059JKD1_TRIIM</name>
<proteinExistence type="predicted"/>
<feature type="transmembrane region" description="Helical" evidence="5">
    <location>
        <begin position="75"/>
        <end position="98"/>
    </location>
</feature>
<keyword evidence="2 5" id="KW-0812">Transmembrane</keyword>
<evidence type="ECO:0000259" key="6">
    <source>
        <dbReference type="PROSITE" id="PS50850"/>
    </source>
</evidence>
<feature type="transmembrane region" description="Helical" evidence="5">
    <location>
        <begin position="318"/>
        <end position="336"/>
    </location>
</feature>
<reference evidence="7 8" key="1">
    <citation type="submission" date="2014-02" db="EMBL/GenBank/DDBJ databases">
        <title>The Genome Sequence of Trichophyton interdigitale MR816.</title>
        <authorList>
            <consortium name="The Broad Institute Genomics Platform"/>
            <person name="Cuomo C.A."/>
            <person name="White T.C."/>
            <person name="Graser Y."/>
            <person name="Martinez-Rossi N."/>
            <person name="Heitman J."/>
            <person name="Young S.K."/>
            <person name="Zeng Q."/>
            <person name="Gargeya S."/>
            <person name="Abouelleil A."/>
            <person name="Alvarado L."/>
            <person name="Chapman S.B."/>
            <person name="Gainer-Dewar J."/>
            <person name="Goldberg J."/>
            <person name="Griggs A."/>
            <person name="Gujja S."/>
            <person name="Hansen M."/>
            <person name="Howarth C."/>
            <person name="Imamovic A."/>
            <person name="Larimer J."/>
            <person name="Martinez D."/>
            <person name="Murphy C."/>
            <person name="Pearson M.D."/>
            <person name="Persinoti G."/>
            <person name="Poon T."/>
            <person name="Priest M."/>
            <person name="Roberts A.D."/>
            <person name="Saif S."/>
            <person name="Shea T.D."/>
            <person name="Sykes S.N."/>
            <person name="Wortman J."/>
            <person name="Nusbaum C."/>
            <person name="Birren B."/>
        </authorList>
    </citation>
    <scope>NUCLEOTIDE SEQUENCE [LARGE SCALE GENOMIC DNA]</scope>
    <source>
        <strain evidence="7 8">MR816</strain>
    </source>
</reference>
<feature type="transmembrane region" description="Helical" evidence="5">
    <location>
        <begin position="482"/>
        <end position="509"/>
    </location>
</feature>
<dbReference type="GO" id="GO:0022857">
    <property type="term" value="F:transmembrane transporter activity"/>
    <property type="evidence" value="ECO:0007669"/>
    <property type="project" value="InterPro"/>
</dbReference>
<dbReference type="OMA" id="VASAIWQ"/>
<feature type="transmembrane region" description="Helical" evidence="5">
    <location>
        <begin position="230"/>
        <end position="252"/>
    </location>
</feature>
<keyword evidence="3 5" id="KW-1133">Transmembrane helix</keyword>
<evidence type="ECO:0000256" key="1">
    <source>
        <dbReference type="ARBA" id="ARBA00004141"/>
    </source>
</evidence>
<dbReference type="PANTHER" id="PTHR23501:SF55">
    <property type="entry name" value="SIDEROPHORE IRON TRANSPORTER, PUTATIVE (AFU_ORTHOLOGUE AFUA_3G03440)-RELATED"/>
    <property type="match status" value="1"/>
</dbReference>
<dbReference type="STRING" id="1215338.A0A059JKD1"/>
<dbReference type="Gene3D" id="1.20.1250.20">
    <property type="entry name" value="MFS general substrate transporter like domains"/>
    <property type="match status" value="2"/>
</dbReference>
<dbReference type="Pfam" id="PF07690">
    <property type="entry name" value="MFS_1"/>
    <property type="match status" value="1"/>
</dbReference>
<feature type="domain" description="Major facilitator superfamily (MFS) profile" evidence="6">
    <location>
        <begin position="77"/>
        <end position="585"/>
    </location>
</feature>
<dbReference type="PROSITE" id="PS50850">
    <property type="entry name" value="MFS"/>
    <property type="match status" value="1"/>
</dbReference>
<dbReference type="PANTHER" id="PTHR23501">
    <property type="entry name" value="MAJOR FACILITATOR SUPERFAMILY"/>
    <property type="match status" value="1"/>
</dbReference>
<evidence type="ECO:0000256" key="4">
    <source>
        <dbReference type="ARBA" id="ARBA00023136"/>
    </source>
</evidence>
<evidence type="ECO:0000256" key="3">
    <source>
        <dbReference type="ARBA" id="ARBA00022989"/>
    </source>
</evidence>
<keyword evidence="8" id="KW-1185">Reference proteome</keyword>
<dbReference type="InterPro" id="IPR036259">
    <property type="entry name" value="MFS_trans_sf"/>
</dbReference>
<feature type="transmembrane region" description="Helical" evidence="5">
    <location>
        <begin position="356"/>
        <end position="376"/>
    </location>
</feature>
<feature type="transmembrane region" description="Helical" evidence="5">
    <location>
        <begin position="142"/>
        <end position="165"/>
    </location>
</feature>
<dbReference type="SUPFAM" id="SSF103473">
    <property type="entry name" value="MFS general substrate transporter"/>
    <property type="match status" value="1"/>
</dbReference>
<comment type="subcellular location">
    <subcellularLocation>
        <location evidence="1">Membrane</location>
        <topology evidence="1">Multi-pass membrane protein</topology>
    </subcellularLocation>
</comment>
<protein>
    <recommendedName>
        <fullName evidence="6">Major facilitator superfamily (MFS) profile domain-containing protein</fullName>
    </recommendedName>
</protein>
<dbReference type="OrthoDB" id="4078873at2759"/>
<feature type="transmembrane region" description="Helical" evidence="5">
    <location>
        <begin position="110"/>
        <end position="130"/>
    </location>
</feature>
<evidence type="ECO:0000313" key="8">
    <source>
        <dbReference type="Proteomes" id="UP000024533"/>
    </source>
</evidence>
<dbReference type="InterPro" id="IPR011701">
    <property type="entry name" value="MFS"/>
</dbReference>
<sequence length="597" mass="64789">MGLQDIPQASCHGTSDIEERTNLLHSDTYTNDIDGDGTLPDINTYAEAAPQVPQVQPGVQSIEAVTVAWTSRALIFAYAMIWLTYFVEGMLLATTSILTPYVTSTFALHSLTPTVGILSSVIGGATNLTLAKVLDVFGRPQGYLFCITFATAGLVMMAMCSNVQAYASAQVFQTVGNNGILYSLTVFVADTSSLRNRGLMQAIVSSPNLITCWLAGPISSNFLAGPGWRWAFGMFAILVPLITLPLFQLLLINYLKAKKMGLVSQSDGSNRDHSTLLQSLVYYSKQFDAIGIVLLSTGVALFLLPFNLYSLQGWDSPLVVSMLLAGGILIVSFVAWERLYAPITFLPYSLLLDRTVLGSCILSATLFVSFWCWNSFFSSYLQVVNNLSVENASYVVQTYTVCSVLSAIAIGSMIHYTGRFKPVCLYIGIPLSVLGSGLMIYYCKIDSSVGYMIMCQIFISIAAGTIMICDEVAILAAASHQHVAVCIAVLGMFGNVGGAVGLTVASAIWQSVFPRKLAEYLPAQELSRLPEIYQNLSTQLSYPIGSATRLAIQHAYRDAQISMLVVGTAVWVVGFFSVLVWRDINVIGVKQNKGHVW</sequence>
<feature type="transmembrane region" description="Helical" evidence="5">
    <location>
        <begin position="561"/>
        <end position="581"/>
    </location>
</feature>
<dbReference type="Proteomes" id="UP000024533">
    <property type="component" value="Unassembled WGS sequence"/>
</dbReference>
<dbReference type="HOGENOM" id="CLU_012970_1_0_1"/>
<feature type="transmembrane region" description="Helical" evidence="5">
    <location>
        <begin position="448"/>
        <end position="470"/>
    </location>
</feature>
<gene>
    <name evidence="7" type="ORF">H109_00002</name>
</gene>
<evidence type="ECO:0000313" key="7">
    <source>
        <dbReference type="EMBL" id="KDB28219.1"/>
    </source>
</evidence>
<dbReference type="InterPro" id="IPR020846">
    <property type="entry name" value="MFS_dom"/>
</dbReference>
<organism evidence="7 8">
    <name type="scientific">Trichophyton interdigitale (strain MR816)</name>
    <dbReference type="NCBI Taxonomy" id="1215338"/>
    <lineage>
        <taxon>Eukaryota</taxon>
        <taxon>Fungi</taxon>
        <taxon>Dikarya</taxon>
        <taxon>Ascomycota</taxon>
        <taxon>Pezizomycotina</taxon>
        <taxon>Eurotiomycetes</taxon>
        <taxon>Eurotiomycetidae</taxon>
        <taxon>Onygenales</taxon>
        <taxon>Arthrodermataceae</taxon>
        <taxon>Trichophyton</taxon>
    </lineage>
</organism>
<evidence type="ECO:0000256" key="5">
    <source>
        <dbReference type="SAM" id="Phobius"/>
    </source>
</evidence>
<dbReference type="AlphaFoldDB" id="A0A059JKD1"/>
<feature type="transmembrane region" description="Helical" evidence="5">
    <location>
        <begin position="202"/>
        <end position="224"/>
    </location>
</feature>
<feature type="transmembrane region" description="Helical" evidence="5">
    <location>
        <begin position="423"/>
        <end position="442"/>
    </location>
</feature>
<feature type="transmembrane region" description="Helical" evidence="5">
    <location>
        <begin position="287"/>
        <end position="306"/>
    </location>
</feature>
<keyword evidence="4 5" id="KW-0472">Membrane</keyword>
<evidence type="ECO:0000256" key="2">
    <source>
        <dbReference type="ARBA" id="ARBA00022692"/>
    </source>
</evidence>